<name>A0A644Z4G0_9ZZZZ</name>
<sequence length="404" mass="46830">MLKSVDAQWCFSYEGIRAVAARDEGLTETKVRQSFDKQKDTPYIIRSLIVEQSSPCYLSVSSLNAIRRDWVERLWYGVVRSNEVEEVKPTLPSVNQQKKETEPREINLQWAVANIEQALPLLDMGMNLSVGGDSFYGRLSAIDFRKLVHVALNKGIEIELSLPTIIHHAEWPDWISFIQAAGELGCPIRISQPAHWQTVSTHAPRVVVRGDWSLQLMNDEAMSGMLQQIPFERLTIYPELSLQQASHFPDRYPNIQWQYMVGGRQNLMISNHCLTWNRQGHCLLCYKNGNNNPPDLWKMTDRLGKTFWIAQNQYCRTHFLNSSELCLVEHFYQLQRSGFHHWLVDLRHISPNQVGEIAGIWVKAFLNFKKDSSDWLQKGKEYRLMLEENMQIETTKGHTFRGVE</sequence>
<dbReference type="InterPro" id="IPR020988">
    <property type="entry name" value="Pept_U32_collagenase"/>
</dbReference>
<dbReference type="EMBL" id="VSSQ01007196">
    <property type="protein sequence ID" value="MPM35158.1"/>
    <property type="molecule type" value="Genomic_DNA"/>
</dbReference>
<evidence type="ECO:0000259" key="1">
    <source>
        <dbReference type="Pfam" id="PF12392"/>
    </source>
</evidence>
<comment type="caution">
    <text evidence="2">The sequence shown here is derived from an EMBL/GenBank/DDBJ whole genome shotgun (WGS) entry which is preliminary data.</text>
</comment>
<accession>A0A644Z4G0</accession>
<evidence type="ECO:0000313" key="2">
    <source>
        <dbReference type="EMBL" id="MPM35158.1"/>
    </source>
</evidence>
<protein>
    <recommendedName>
        <fullName evidence="1">Peptidase U32 collagenase domain-containing protein</fullName>
    </recommendedName>
</protein>
<feature type="domain" description="Peptidase U32 collagenase" evidence="1">
    <location>
        <begin position="18"/>
        <end position="74"/>
    </location>
</feature>
<reference evidence="2" key="1">
    <citation type="submission" date="2019-08" db="EMBL/GenBank/DDBJ databases">
        <authorList>
            <person name="Kucharzyk K."/>
            <person name="Murdoch R.W."/>
            <person name="Higgins S."/>
            <person name="Loffler F."/>
        </authorList>
    </citation>
    <scope>NUCLEOTIDE SEQUENCE</scope>
</reference>
<dbReference type="Pfam" id="PF01136">
    <property type="entry name" value="Peptidase_U32"/>
    <property type="match status" value="1"/>
</dbReference>
<dbReference type="Pfam" id="PF12392">
    <property type="entry name" value="DUF3656"/>
    <property type="match status" value="1"/>
</dbReference>
<dbReference type="AlphaFoldDB" id="A0A644Z4G0"/>
<gene>
    <name evidence="2" type="ORF">SDC9_81748</name>
</gene>
<dbReference type="InterPro" id="IPR001539">
    <property type="entry name" value="Peptidase_U32"/>
</dbReference>
<organism evidence="2">
    <name type="scientific">bioreactor metagenome</name>
    <dbReference type="NCBI Taxonomy" id="1076179"/>
    <lineage>
        <taxon>unclassified sequences</taxon>
        <taxon>metagenomes</taxon>
        <taxon>ecological metagenomes</taxon>
    </lineage>
</organism>
<proteinExistence type="predicted"/>